<gene>
    <name evidence="2" type="ORF">KCH_66150</name>
</gene>
<proteinExistence type="predicted"/>
<comment type="caution">
    <text evidence="2">The sequence shown here is derived from an EMBL/GenBank/DDBJ whole genome shotgun (WGS) entry which is preliminary data.</text>
</comment>
<organism evidence="2 3">
    <name type="scientific">Kitasatospora cheerisanensis KCTC 2395</name>
    <dbReference type="NCBI Taxonomy" id="1348663"/>
    <lineage>
        <taxon>Bacteria</taxon>
        <taxon>Bacillati</taxon>
        <taxon>Actinomycetota</taxon>
        <taxon>Actinomycetes</taxon>
        <taxon>Kitasatosporales</taxon>
        <taxon>Streptomycetaceae</taxon>
        <taxon>Kitasatospora</taxon>
    </lineage>
</organism>
<dbReference type="HOGENOM" id="CLU_361621_0_0_11"/>
<protein>
    <submittedName>
        <fullName evidence="2">Uncharacterized protein</fullName>
    </submittedName>
</protein>
<keyword evidence="3" id="KW-1185">Reference proteome</keyword>
<dbReference type="PATRIC" id="fig|1348663.4.peg.6401"/>
<name>A0A066YJK3_9ACTN</name>
<dbReference type="EMBL" id="JNBY01000132">
    <property type="protein sequence ID" value="KDN81653.1"/>
    <property type="molecule type" value="Genomic_DNA"/>
</dbReference>
<feature type="compositionally biased region" description="Basic residues" evidence="1">
    <location>
        <begin position="460"/>
        <end position="474"/>
    </location>
</feature>
<feature type="region of interest" description="Disordered" evidence="1">
    <location>
        <begin position="23"/>
        <end position="55"/>
    </location>
</feature>
<evidence type="ECO:0000313" key="3">
    <source>
        <dbReference type="Proteomes" id="UP000027178"/>
    </source>
</evidence>
<feature type="compositionally biased region" description="Low complexity" evidence="1">
    <location>
        <begin position="282"/>
        <end position="306"/>
    </location>
</feature>
<dbReference type="RefSeq" id="WP_035868473.1">
    <property type="nucleotide sequence ID" value="NZ_KK853997.1"/>
</dbReference>
<feature type="region of interest" description="Disordered" evidence="1">
    <location>
        <begin position="280"/>
        <end position="313"/>
    </location>
</feature>
<reference evidence="2 3" key="1">
    <citation type="submission" date="2014-05" db="EMBL/GenBank/DDBJ databases">
        <title>Draft Genome Sequence of Kitasatospora cheerisanensis KCTC 2395.</title>
        <authorList>
            <person name="Nam D.H."/>
        </authorList>
    </citation>
    <scope>NUCLEOTIDE SEQUENCE [LARGE SCALE GENOMIC DNA]</scope>
    <source>
        <strain evidence="2 3">KCTC 2395</strain>
    </source>
</reference>
<evidence type="ECO:0000256" key="1">
    <source>
        <dbReference type="SAM" id="MobiDB-lite"/>
    </source>
</evidence>
<sequence length="666" mass="69265">MPPTAPSTGWTSVIPVITAEMLAAGSPAGPPPNTPAPGGASTPAPAPAPAQARGIGGGLRGRILVVEGGYGGGRRWGRGGTAHASVLSAALAGVAPQILLSADQVDAVHLPGANDPQTVLAHLRAAARHPGPLLVHLGGHLVTDRRGDQMYLSLRENKASESLPWSALATELRHRGTELDTLVIADLSADQVLWPQLAATAGQQLCEGVPLWAVVNHDPDQLGTFTRALIETLHRGRPGADQLLTPELVRQQVNSVLRPDTVVITSHPGDRPWFRNTARQIGPAGPAEPAAARPAAPPARRGTPAEPARPRLAPGWTPRVLVSLRKAGVPATPARRPMIVSLVRGVPMVPADLAPVELGKDLPAAPEPTVRLGKDLPAEAAAPVVELAKSAPAPADPRAVDFAKAAPAAAPAAPAEAAAKGDSVPEPAAERPWFDPLAATVPLPGPDALAAARRCPAPGRRPRPSRSPRPRRSTTRWPRPCRSTSPGRRAAEPAAAAAPSQQRADGPPAPPAAQQAPPTDYLEAIGEIVRHAEAGDHGAAARLALALEEKAVAAHGTLAPVVLQVRQVRAHVSRVAGLPVLAAELYRQVATALLQTEGPEHPETQRAATNAEACWRAVKDPAEAIRIAPDIIELRAHLPGPDNRKLRASERYLQQLATRKAQLAAG</sequence>
<dbReference type="eggNOG" id="COG4249">
    <property type="taxonomic scope" value="Bacteria"/>
</dbReference>
<accession>A0A066YJK3</accession>
<dbReference type="OrthoDB" id="4349923at2"/>
<feature type="compositionally biased region" description="Low complexity" evidence="1">
    <location>
        <begin position="475"/>
        <end position="504"/>
    </location>
</feature>
<feature type="compositionally biased region" description="Low complexity" evidence="1">
    <location>
        <begin position="36"/>
        <end position="53"/>
    </location>
</feature>
<evidence type="ECO:0000313" key="2">
    <source>
        <dbReference type="EMBL" id="KDN81653.1"/>
    </source>
</evidence>
<dbReference type="AlphaFoldDB" id="A0A066YJK3"/>
<dbReference type="Proteomes" id="UP000027178">
    <property type="component" value="Unassembled WGS sequence"/>
</dbReference>
<feature type="region of interest" description="Disordered" evidence="1">
    <location>
        <begin position="437"/>
        <end position="517"/>
    </location>
</feature>